<reference evidence="1" key="1">
    <citation type="submission" date="2021-03" db="EMBL/GenBank/DDBJ databases">
        <title>Evolutionary priming and transition to the ectomycorrhizal habit in an iconic lineage of mushroom-forming fungi: is preadaptation a requirement?</title>
        <authorList>
            <consortium name="DOE Joint Genome Institute"/>
            <person name="Looney B.P."/>
            <person name="Miyauchi S."/>
            <person name="Morin E."/>
            <person name="Drula E."/>
            <person name="Courty P.E."/>
            <person name="Chicoki N."/>
            <person name="Fauchery L."/>
            <person name="Kohler A."/>
            <person name="Kuo A."/>
            <person name="LaButti K."/>
            <person name="Pangilinan J."/>
            <person name="Lipzen A."/>
            <person name="Riley R."/>
            <person name="Andreopoulos W."/>
            <person name="He G."/>
            <person name="Johnson J."/>
            <person name="Barry K.W."/>
            <person name="Grigoriev I.V."/>
            <person name="Nagy L."/>
            <person name="Hibbett D."/>
            <person name="Henrissat B."/>
            <person name="Matheny P.B."/>
            <person name="Labbe J."/>
            <person name="Martin A.F."/>
        </authorList>
    </citation>
    <scope>NUCLEOTIDE SEQUENCE</scope>
    <source>
        <strain evidence="1">BPL698</strain>
    </source>
</reference>
<accession>A0ACC0U517</accession>
<name>A0ACC0U517_9AGAM</name>
<dbReference type="EMBL" id="JAGFNK010000171">
    <property type="protein sequence ID" value="KAI9462050.1"/>
    <property type="molecule type" value="Genomic_DNA"/>
</dbReference>
<gene>
    <name evidence="1" type="ORF">F5148DRAFT_236708</name>
</gene>
<sequence>MCCANSSLLGKRGEGGFRKTQEVGETDFGFALCCQVEANTPSKANEQFPCESVHLKAFWLGLLLIASANAFWRLPCTKPVLNARVDPIVNPGKASGHAHTIMAIGFGTTFADLRNSECTTCRVRDDKSAYWIPELYYQYKNGSFQAVAHGGMLVYYLQRSAANETLQAFPDGLRLLAGNPFLRSYTGTPESQAISWNWSVSSPNLHDC</sequence>
<dbReference type="Proteomes" id="UP001207468">
    <property type="component" value="Unassembled WGS sequence"/>
</dbReference>
<organism evidence="1 2">
    <name type="scientific">Russula earlei</name>
    <dbReference type="NCBI Taxonomy" id="71964"/>
    <lineage>
        <taxon>Eukaryota</taxon>
        <taxon>Fungi</taxon>
        <taxon>Dikarya</taxon>
        <taxon>Basidiomycota</taxon>
        <taxon>Agaricomycotina</taxon>
        <taxon>Agaricomycetes</taxon>
        <taxon>Russulales</taxon>
        <taxon>Russulaceae</taxon>
        <taxon>Russula</taxon>
    </lineage>
</organism>
<keyword evidence="2" id="KW-1185">Reference proteome</keyword>
<comment type="caution">
    <text evidence="1">The sequence shown here is derived from an EMBL/GenBank/DDBJ whole genome shotgun (WGS) entry which is preliminary data.</text>
</comment>
<evidence type="ECO:0000313" key="1">
    <source>
        <dbReference type="EMBL" id="KAI9462050.1"/>
    </source>
</evidence>
<evidence type="ECO:0000313" key="2">
    <source>
        <dbReference type="Proteomes" id="UP001207468"/>
    </source>
</evidence>
<proteinExistence type="predicted"/>
<protein>
    <submittedName>
        <fullName evidence="1">Uncharacterized protein</fullName>
    </submittedName>
</protein>